<name>A0A0F3NRT7_9RICK</name>
<keyword evidence="2" id="KW-1185">Reference proteome</keyword>
<sequence length="49" mass="5548">MQIYLNLKRVSRFLVNGKAFAHILCGQPTSTDLGDMHFYGRDLHAQING</sequence>
<accession>A0A0F3NRT7</accession>
<evidence type="ECO:0000313" key="2">
    <source>
        <dbReference type="Proteomes" id="UP000033562"/>
    </source>
</evidence>
<evidence type="ECO:0000313" key="1">
    <source>
        <dbReference type="EMBL" id="KJV69589.1"/>
    </source>
</evidence>
<proteinExistence type="predicted"/>
<dbReference type="STRING" id="1359163.NLO413_0984"/>
<dbReference type="Proteomes" id="UP000033562">
    <property type="component" value="Unassembled WGS sequence"/>
</dbReference>
<organism evidence="1 2">
    <name type="scientific">Candidatus Neoehrlichia procyonis str. RAC413</name>
    <dbReference type="NCBI Taxonomy" id="1359163"/>
    <lineage>
        <taxon>Bacteria</taxon>
        <taxon>Pseudomonadati</taxon>
        <taxon>Pseudomonadota</taxon>
        <taxon>Alphaproteobacteria</taxon>
        <taxon>Rickettsiales</taxon>
        <taxon>Anaplasmataceae</taxon>
        <taxon>Candidatus Neoehrlichia</taxon>
    </lineage>
</organism>
<comment type="caution">
    <text evidence="1">The sequence shown here is derived from an EMBL/GenBank/DDBJ whole genome shotgun (WGS) entry which is preliminary data.</text>
</comment>
<dbReference type="EMBL" id="LANX01000001">
    <property type="protein sequence ID" value="KJV69589.1"/>
    <property type="molecule type" value="Genomic_DNA"/>
</dbReference>
<protein>
    <submittedName>
        <fullName evidence="1">Uncharacterized protein</fullName>
    </submittedName>
</protein>
<reference evidence="1 2" key="1">
    <citation type="submission" date="2015-02" db="EMBL/GenBank/DDBJ databases">
        <title>Genome Sequencing of Rickettsiales.</title>
        <authorList>
            <person name="Daugherty S.C."/>
            <person name="Su Q."/>
            <person name="Abolude K."/>
            <person name="Beier-Sexton M."/>
            <person name="Carlyon J.A."/>
            <person name="Carter R."/>
            <person name="Day N.P."/>
            <person name="Dumler S.J."/>
            <person name="Dyachenko V."/>
            <person name="Godinez A."/>
            <person name="Kurtti T.J."/>
            <person name="Lichay M."/>
            <person name="Mullins K.E."/>
            <person name="Ott S."/>
            <person name="Pappas-Brown V."/>
            <person name="Paris D.H."/>
            <person name="Patel P."/>
            <person name="Richards A.L."/>
            <person name="Sadzewicz L."/>
            <person name="Sears K."/>
            <person name="Seidman D."/>
            <person name="Sengamalay N."/>
            <person name="Stenos J."/>
            <person name="Tallon L.J."/>
            <person name="Vincent G."/>
            <person name="Fraser C.M."/>
            <person name="Munderloh U."/>
            <person name="Dunning-Hotopp J.C."/>
        </authorList>
    </citation>
    <scope>NUCLEOTIDE SEQUENCE [LARGE SCALE GENOMIC DNA]</scope>
    <source>
        <strain evidence="1 2">RAC413</strain>
    </source>
</reference>
<gene>
    <name evidence="1" type="ORF">NLO413_0984</name>
</gene>
<dbReference type="AlphaFoldDB" id="A0A0F3NRT7"/>